<dbReference type="AlphaFoldDB" id="A0A833V0K4"/>
<sequence length="68" mass="7385">MRLAARSVRYDTAHAVMPMEGLMSSRLDHCKVVIVAVGDFIKMAGLGELRRVLMAEGARVGHFAARSA</sequence>
<protein>
    <submittedName>
        <fullName evidence="1">Uncharacterized protein</fullName>
    </submittedName>
</protein>
<reference evidence="2" key="1">
    <citation type="journal article" date="2020" name="MBio">
        <title>Horizontal gene transfer to a defensive symbiont with a reduced genome amongst a multipartite beetle microbiome.</title>
        <authorList>
            <person name="Waterworth S.C."/>
            <person name="Florez L.V."/>
            <person name="Rees E.R."/>
            <person name="Hertweck C."/>
            <person name="Kaltenpoth M."/>
            <person name="Kwan J.C."/>
        </authorList>
    </citation>
    <scope>NUCLEOTIDE SEQUENCE [LARGE SCALE GENOMIC DNA]</scope>
</reference>
<evidence type="ECO:0000313" key="1">
    <source>
        <dbReference type="EMBL" id="KAF1036713.1"/>
    </source>
</evidence>
<gene>
    <name evidence="1" type="ORF">GAK33_03755</name>
</gene>
<organism evidence="1 2">
    <name type="scientific">Burkholderia lata (strain ATCC 17760 / DSM 23089 / LMG 22485 / NCIMB 9086 / R18194 / 383)</name>
    <dbReference type="NCBI Taxonomy" id="482957"/>
    <lineage>
        <taxon>Bacteria</taxon>
        <taxon>Pseudomonadati</taxon>
        <taxon>Pseudomonadota</taxon>
        <taxon>Betaproteobacteria</taxon>
        <taxon>Burkholderiales</taxon>
        <taxon>Burkholderiaceae</taxon>
        <taxon>Burkholderia</taxon>
        <taxon>Burkholderia cepacia complex</taxon>
    </lineage>
</organism>
<accession>A0A833V0K4</accession>
<dbReference type="EMBL" id="WNDV01000011">
    <property type="protein sequence ID" value="KAF1036713.1"/>
    <property type="molecule type" value="Genomic_DNA"/>
</dbReference>
<name>A0A833V0K4_BURL3</name>
<proteinExistence type="predicted"/>
<evidence type="ECO:0000313" key="2">
    <source>
        <dbReference type="Proteomes" id="UP000467522"/>
    </source>
</evidence>
<dbReference type="Proteomes" id="UP000467522">
    <property type="component" value="Unassembled WGS sequence"/>
</dbReference>
<comment type="caution">
    <text evidence="1">The sequence shown here is derived from an EMBL/GenBank/DDBJ whole genome shotgun (WGS) entry which is preliminary data.</text>
</comment>